<name>A0A2P2R0A8_RHIMU</name>
<sequence length="29" mass="3498">MSQSLGQNWKQHLKKMDFALKTWIISCQF</sequence>
<accession>A0A2P2R0A8</accession>
<reference evidence="1" key="1">
    <citation type="submission" date="2018-02" db="EMBL/GenBank/DDBJ databases">
        <title>Rhizophora mucronata_Transcriptome.</title>
        <authorList>
            <person name="Meera S.P."/>
            <person name="Sreeshan A."/>
            <person name="Augustine A."/>
        </authorList>
    </citation>
    <scope>NUCLEOTIDE SEQUENCE</scope>
    <source>
        <tissue evidence="1">Leaf</tissue>
    </source>
</reference>
<organism evidence="1">
    <name type="scientific">Rhizophora mucronata</name>
    <name type="common">Asiatic mangrove</name>
    <dbReference type="NCBI Taxonomy" id="61149"/>
    <lineage>
        <taxon>Eukaryota</taxon>
        <taxon>Viridiplantae</taxon>
        <taxon>Streptophyta</taxon>
        <taxon>Embryophyta</taxon>
        <taxon>Tracheophyta</taxon>
        <taxon>Spermatophyta</taxon>
        <taxon>Magnoliopsida</taxon>
        <taxon>eudicotyledons</taxon>
        <taxon>Gunneridae</taxon>
        <taxon>Pentapetalae</taxon>
        <taxon>rosids</taxon>
        <taxon>fabids</taxon>
        <taxon>Malpighiales</taxon>
        <taxon>Rhizophoraceae</taxon>
        <taxon>Rhizophora</taxon>
    </lineage>
</organism>
<proteinExistence type="predicted"/>
<protein>
    <submittedName>
        <fullName evidence="1">Uncharacterized protein</fullName>
    </submittedName>
</protein>
<evidence type="ECO:0000313" key="1">
    <source>
        <dbReference type="EMBL" id="MBX72627.1"/>
    </source>
</evidence>
<dbReference type="EMBL" id="GGEC01092143">
    <property type="protein sequence ID" value="MBX72627.1"/>
    <property type="molecule type" value="Transcribed_RNA"/>
</dbReference>
<dbReference type="AlphaFoldDB" id="A0A2P2R0A8"/>